<evidence type="ECO:0000313" key="2">
    <source>
        <dbReference type="Proteomes" id="UP001151088"/>
    </source>
</evidence>
<dbReference type="RefSeq" id="WP_258731024.1">
    <property type="nucleotide sequence ID" value="NZ_JANTHZ010000001.1"/>
</dbReference>
<dbReference type="Gene3D" id="3.40.50.300">
    <property type="entry name" value="P-loop containing nucleotide triphosphate hydrolases"/>
    <property type="match status" value="1"/>
</dbReference>
<protein>
    <submittedName>
        <fullName evidence="1">Sulfotransferase</fullName>
    </submittedName>
</protein>
<reference evidence="1" key="1">
    <citation type="submission" date="2022-08" db="EMBL/GenBank/DDBJ databases">
        <authorList>
            <person name="Li F."/>
        </authorList>
    </citation>
    <scope>NUCLEOTIDE SEQUENCE</scope>
    <source>
        <strain evidence="1">MQZ15Z-1</strain>
    </source>
</reference>
<name>A0A9X2T5N8_9HYPH</name>
<dbReference type="AlphaFoldDB" id="A0A9X2T5N8"/>
<organism evidence="1 2">
    <name type="scientific">Ancylobacter mangrovi</name>
    <dbReference type="NCBI Taxonomy" id="2972472"/>
    <lineage>
        <taxon>Bacteria</taxon>
        <taxon>Pseudomonadati</taxon>
        <taxon>Pseudomonadota</taxon>
        <taxon>Alphaproteobacteria</taxon>
        <taxon>Hyphomicrobiales</taxon>
        <taxon>Xanthobacteraceae</taxon>
        <taxon>Ancylobacter</taxon>
    </lineage>
</organism>
<dbReference type="Proteomes" id="UP001151088">
    <property type="component" value="Unassembled WGS sequence"/>
</dbReference>
<comment type="caution">
    <text evidence="1">The sequence shown here is derived from an EMBL/GenBank/DDBJ whole genome shotgun (WGS) entry which is preliminary data.</text>
</comment>
<sequence length="314" mass="35064">MLETATMAETAAERGGGYPEPLFILAPPRSFTSIVCGILGQHPQCYGLPELNLFLGDTLGEVWGGFAGFMKSFGRDGLLRTFAQLHDGAQNEDTIARAQQWIISRSDWPIRKVFDHIQEQVGPKILVEKSPSTLFRAEFLERALRTFPEANYLHLIRHPRGTAASVLSLRAAHEEIARVANVPMLDPERVWRISHELSVTLTEPLPVGQSMRLKGEALLSHLDVYLPQICEWLGIRSDAEAIEAMMHPENSPYACEGPPNAPRGNDPNFLENPTIDPERLARIKEPSLVGELSWRPGENFDPRTVKLARQLGYS</sequence>
<evidence type="ECO:0000313" key="1">
    <source>
        <dbReference type="EMBL" id="MCS0494078.1"/>
    </source>
</evidence>
<proteinExistence type="predicted"/>
<keyword evidence="2" id="KW-1185">Reference proteome</keyword>
<dbReference type="SUPFAM" id="SSF52540">
    <property type="entry name" value="P-loop containing nucleoside triphosphate hydrolases"/>
    <property type="match status" value="1"/>
</dbReference>
<dbReference type="InterPro" id="IPR027417">
    <property type="entry name" value="P-loop_NTPase"/>
</dbReference>
<dbReference type="EMBL" id="JANTHZ010000001">
    <property type="protein sequence ID" value="MCS0494078.1"/>
    <property type="molecule type" value="Genomic_DNA"/>
</dbReference>
<gene>
    <name evidence="1" type="ORF">NVS89_03140</name>
</gene>
<dbReference type="Pfam" id="PF13469">
    <property type="entry name" value="Sulfotransfer_3"/>
    <property type="match status" value="1"/>
</dbReference>
<accession>A0A9X2T5N8</accession>